<dbReference type="Proteomes" id="UP000268321">
    <property type="component" value="Unassembled WGS sequence"/>
</dbReference>
<protein>
    <recommendedName>
        <fullName evidence="4">DCG1-like protein</fullName>
    </recommendedName>
</protein>
<dbReference type="InterPro" id="IPR053714">
    <property type="entry name" value="Iso_Racemase_Enz_sf"/>
</dbReference>
<dbReference type="Pfam" id="PF01177">
    <property type="entry name" value="Asp_Glu_race"/>
    <property type="match status" value="1"/>
</dbReference>
<evidence type="ECO:0008006" key="4">
    <source>
        <dbReference type="Google" id="ProtNLM"/>
    </source>
</evidence>
<keyword evidence="3" id="KW-1185">Reference proteome</keyword>
<dbReference type="EMBL" id="ML004496">
    <property type="protein sequence ID" value="RKP29276.1"/>
    <property type="molecule type" value="Genomic_DNA"/>
</dbReference>
<evidence type="ECO:0000256" key="1">
    <source>
        <dbReference type="ARBA" id="ARBA00038414"/>
    </source>
</evidence>
<sequence length="199" mass="21806">MPTILIINPNSSKKVSINLEKILILPAGTELYFYTAPSDAPKEIDGTESLIQSEQVVLPDLLDKHLHEKYDGYLVSCYSDHSLIHSLAKKTTKPVKLLVLTSISGWNATLDEAIVPFCGTGKFCSEKFQRTRALDFLVLILAGEDEFSKILDGKIDCALLGCAGMAGLDEKLLELYSGVVFVDSVKAGVEFLLALIRRS</sequence>
<comment type="similarity">
    <text evidence="1">Belongs to the HyuE racemase family.</text>
</comment>
<dbReference type="PANTHER" id="PTHR28047:SF5">
    <property type="entry name" value="PROTEIN DCG1"/>
    <property type="match status" value="1"/>
</dbReference>
<dbReference type="InterPro" id="IPR015942">
    <property type="entry name" value="Asp/Glu/hydantoin_racemase"/>
</dbReference>
<dbReference type="OrthoDB" id="412018at2759"/>
<evidence type="ECO:0000313" key="3">
    <source>
        <dbReference type="Proteomes" id="UP000268321"/>
    </source>
</evidence>
<accession>A0A4P9Z994</accession>
<gene>
    <name evidence="2" type="ORF">METBISCDRAFT_31766</name>
</gene>
<dbReference type="Gene3D" id="3.40.50.12500">
    <property type="match status" value="2"/>
</dbReference>
<dbReference type="GO" id="GO:0047661">
    <property type="term" value="F:amino-acid racemase activity"/>
    <property type="evidence" value="ECO:0007669"/>
    <property type="project" value="InterPro"/>
</dbReference>
<dbReference type="AlphaFoldDB" id="A0A4P9Z994"/>
<evidence type="ECO:0000313" key="2">
    <source>
        <dbReference type="EMBL" id="RKP29276.1"/>
    </source>
</evidence>
<dbReference type="PANTHER" id="PTHR28047">
    <property type="entry name" value="PROTEIN DCG1"/>
    <property type="match status" value="1"/>
</dbReference>
<organism evidence="2 3">
    <name type="scientific">Metschnikowia bicuspidata</name>
    <dbReference type="NCBI Taxonomy" id="27322"/>
    <lineage>
        <taxon>Eukaryota</taxon>
        <taxon>Fungi</taxon>
        <taxon>Dikarya</taxon>
        <taxon>Ascomycota</taxon>
        <taxon>Saccharomycotina</taxon>
        <taxon>Pichiomycetes</taxon>
        <taxon>Metschnikowiaceae</taxon>
        <taxon>Metschnikowia</taxon>
    </lineage>
</organism>
<name>A0A4P9Z994_9ASCO</name>
<dbReference type="InterPro" id="IPR052186">
    <property type="entry name" value="Hydantoin_racemase-like"/>
</dbReference>
<reference evidence="3" key="1">
    <citation type="journal article" date="2018" name="Nat. Microbiol.">
        <title>Leveraging single-cell genomics to expand the fungal tree of life.</title>
        <authorList>
            <person name="Ahrendt S.R."/>
            <person name="Quandt C.A."/>
            <person name="Ciobanu D."/>
            <person name="Clum A."/>
            <person name="Salamov A."/>
            <person name="Andreopoulos B."/>
            <person name="Cheng J.F."/>
            <person name="Woyke T."/>
            <person name="Pelin A."/>
            <person name="Henrissat B."/>
            <person name="Reynolds N.K."/>
            <person name="Benny G.L."/>
            <person name="Smith M.E."/>
            <person name="James T.Y."/>
            <person name="Grigoriev I.V."/>
        </authorList>
    </citation>
    <scope>NUCLEOTIDE SEQUENCE [LARGE SCALE GENOMIC DNA]</scope>
    <source>
        <strain evidence="3">Baker2002</strain>
    </source>
</reference>
<proteinExistence type="inferred from homology"/>